<dbReference type="PROSITE" id="PS50110">
    <property type="entry name" value="RESPONSE_REGULATORY"/>
    <property type="match status" value="1"/>
</dbReference>
<dbReference type="InterPro" id="IPR017441">
    <property type="entry name" value="Protein_kinase_ATP_BS"/>
</dbReference>
<dbReference type="PROSITE" id="PS50011">
    <property type="entry name" value="PROTEIN_KINASE_DOM"/>
    <property type="match status" value="1"/>
</dbReference>
<evidence type="ECO:0000256" key="1">
    <source>
        <dbReference type="ARBA" id="ARBA00022679"/>
    </source>
</evidence>
<comment type="caution">
    <text evidence="9">The sequence shown here is derived from an EMBL/GenBank/DDBJ whole genome shotgun (WGS) entry which is preliminary data.</text>
</comment>
<feature type="modified residue" description="4-aspartylphosphate" evidence="5">
    <location>
        <position position="55"/>
    </location>
</feature>
<organism evidence="9 10">
    <name type="scientific">candidate division CSSED10-310 bacterium</name>
    <dbReference type="NCBI Taxonomy" id="2855610"/>
    <lineage>
        <taxon>Bacteria</taxon>
        <taxon>Bacteria division CSSED10-310</taxon>
    </lineage>
</organism>
<keyword evidence="4 6" id="KW-0067">ATP-binding</keyword>
<evidence type="ECO:0000256" key="6">
    <source>
        <dbReference type="PROSITE-ProRule" id="PRU10141"/>
    </source>
</evidence>
<dbReference type="SMART" id="SM00220">
    <property type="entry name" value="S_TKc"/>
    <property type="match status" value="1"/>
</dbReference>
<dbReference type="Pfam" id="PF26309">
    <property type="entry name" value="DUF8082"/>
    <property type="match status" value="1"/>
</dbReference>
<keyword evidence="10" id="KW-1185">Reference proteome</keyword>
<feature type="binding site" evidence="6">
    <location>
        <position position="177"/>
    </location>
    <ligand>
        <name>ATP</name>
        <dbReference type="ChEBI" id="CHEBI:30616"/>
    </ligand>
</feature>
<dbReference type="InterPro" id="IPR000719">
    <property type="entry name" value="Prot_kinase_dom"/>
</dbReference>
<dbReference type="InterPro" id="IPR011006">
    <property type="entry name" value="CheY-like_superfamily"/>
</dbReference>
<dbReference type="PROSITE" id="PS00108">
    <property type="entry name" value="PROTEIN_KINASE_ST"/>
    <property type="match status" value="1"/>
</dbReference>
<dbReference type="EMBL" id="JBHPBY010000174">
    <property type="protein sequence ID" value="MFC1851285.1"/>
    <property type="molecule type" value="Genomic_DNA"/>
</dbReference>
<evidence type="ECO:0000259" key="8">
    <source>
        <dbReference type="PROSITE" id="PS50110"/>
    </source>
</evidence>
<protein>
    <submittedName>
        <fullName evidence="9">Protein kinase</fullName>
    </submittedName>
</protein>
<evidence type="ECO:0000256" key="5">
    <source>
        <dbReference type="PROSITE-ProRule" id="PRU00169"/>
    </source>
</evidence>
<dbReference type="SUPFAM" id="SSF52172">
    <property type="entry name" value="CheY-like"/>
    <property type="match status" value="1"/>
</dbReference>
<evidence type="ECO:0000313" key="10">
    <source>
        <dbReference type="Proteomes" id="UP001594351"/>
    </source>
</evidence>
<dbReference type="Gene3D" id="3.40.50.2300">
    <property type="match status" value="1"/>
</dbReference>
<keyword evidence="1" id="KW-0808">Transferase</keyword>
<dbReference type="CDD" id="cd14014">
    <property type="entry name" value="STKc_PknB_like"/>
    <property type="match status" value="1"/>
</dbReference>
<dbReference type="Gene3D" id="3.30.200.20">
    <property type="entry name" value="Phosphorylase Kinase, domain 1"/>
    <property type="match status" value="1"/>
</dbReference>
<dbReference type="Proteomes" id="UP001594351">
    <property type="component" value="Unassembled WGS sequence"/>
</dbReference>
<evidence type="ECO:0000259" key="7">
    <source>
        <dbReference type="PROSITE" id="PS50011"/>
    </source>
</evidence>
<evidence type="ECO:0000313" key="9">
    <source>
        <dbReference type="EMBL" id="MFC1851285.1"/>
    </source>
</evidence>
<dbReference type="InterPro" id="IPR001789">
    <property type="entry name" value="Sig_transdc_resp-reg_receiver"/>
</dbReference>
<sequence length="765" mass="85372">MKTKTSALVLENNKKLVTAFRDHLGKKVDVVTVTPTVGGVRDEISKQPPDIIVIDLKAVTENEFLEFYSWLHSQPHLAQIPRLFIASAQQKAFVQKLKNRGENHFLSKPIKVRVLLETVMVLIKQGLEKQAKPIFNPVALIGQKIGTAIVEKEIGRGGMGIVYQGYQKSLDRHVAIKVLLPSMVSATGAIERFQREALAIAKLKSPHIVQVYDAGLTENNIFYIVMEFLSGHTLEALLKKNGKIPFPQTIDFMSQLAKGLAVAHDAGLIHRDIKPSNLIINPSGTVTITDFGLVRQVGDLKHTKTGTILGTPYYLSPEQASGKKVDLRSDIYSLGIVFYELLVGKPPYFSVNPLSLILKHLKEPLPDPRHEVPDLPQPLVAILNRMTTKDPEKRYPDCHVLLTELSALVTLTGTMAFTSDFAISSLEFQSKADFLTIDKTFHQQLTHLKEIEPTQFSRNRLRGVVSITKTGSLQSKDGEFPEMWNKVVLISSGLVPQIEASIEQGTWKQAFLKTVEETLTFFPREHSIGAMLFDNEQSSLGPRPLSSIEMKKEMKNPSSLDPASQISSVVGVNGVVVFDTHGNLLDYRLQEHLKAETVTMRLQPIPEIVKSFSIPVEQFDYADFWFEDGRVLLFNEAGKVIVVFSEISLNISLLSLLITRVADQLSMSKSTFRSGAVSAQLYTSESTVKIFKALQTEYARFIGPVAKISIKKEVKKMGYSFQNFPEGKIPNLIDKLTQNLTQSKQEAFREKAMDMLFSFGGDHKS</sequence>
<name>A0ABV6YYL2_UNCC1</name>
<keyword evidence="3 9" id="KW-0418">Kinase</keyword>
<dbReference type="InterPro" id="IPR058395">
    <property type="entry name" value="DUF8082"/>
</dbReference>
<proteinExistence type="predicted"/>
<evidence type="ECO:0000256" key="3">
    <source>
        <dbReference type="ARBA" id="ARBA00022777"/>
    </source>
</evidence>
<dbReference type="GO" id="GO:0016301">
    <property type="term" value="F:kinase activity"/>
    <property type="evidence" value="ECO:0007669"/>
    <property type="project" value="UniProtKB-KW"/>
</dbReference>
<dbReference type="PROSITE" id="PS00107">
    <property type="entry name" value="PROTEIN_KINASE_ATP"/>
    <property type="match status" value="1"/>
</dbReference>
<evidence type="ECO:0000256" key="2">
    <source>
        <dbReference type="ARBA" id="ARBA00022741"/>
    </source>
</evidence>
<dbReference type="Pfam" id="PF00069">
    <property type="entry name" value="Pkinase"/>
    <property type="match status" value="1"/>
</dbReference>
<evidence type="ECO:0000256" key="4">
    <source>
        <dbReference type="ARBA" id="ARBA00022840"/>
    </source>
</evidence>
<dbReference type="SUPFAM" id="SSF56112">
    <property type="entry name" value="Protein kinase-like (PK-like)"/>
    <property type="match status" value="1"/>
</dbReference>
<dbReference type="InterPro" id="IPR008271">
    <property type="entry name" value="Ser/Thr_kinase_AS"/>
</dbReference>
<gene>
    <name evidence="9" type="ORF">ACFL27_13900</name>
</gene>
<accession>A0ABV6YYL2</accession>
<dbReference type="Gene3D" id="1.10.510.10">
    <property type="entry name" value="Transferase(Phosphotransferase) domain 1"/>
    <property type="match status" value="1"/>
</dbReference>
<dbReference type="InterPro" id="IPR011009">
    <property type="entry name" value="Kinase-like_dom_sf"/>
</dbReference>
<feature type="domain" description="Response regulatory" evidence="8">
    <location>
        <begin position="6"/>
        <end position="123"/>
    </location>
</feature>
<dbReference type="PANTHER" id="PTHR43289">
    <property type="entry name" value="MITOGEN-ACTIVATED PROTEIN KINASE KINASE KINASE 20-RELATED"/>
    <property type="match status" value="1"/>
</dbReference>
<dbReference type="PANTHER" id="PTHR43289:SF6">
    <property type="entry name" value="SERINE_THREONINE-PROTEIN KINASE NEKL-3"/>
    <property type="match status" value="1"/>
</dbReference>
<keyword evidence="2 6" id="KW-0547">Nucleotide-binding</keyword>
<feature type="domain" description="Protein kinase" evidence="7">
    <location>
        <begin position="148"/>
        <end position="409"/>
    </location>
</feature>
<reference evidence="9 10" key="1">
    <citation type="submission" date="2024-09" db="EMBL/GenBank/DDBJ databases">
        <title>Laminarin stimulates single cell rates of sulfate reduction while oxygen inhibits transcriptomic activity in coastal marine sediment.</title>
        <authorList>
            <person name="Lindsay M."/>
            <person name="Orcutt B."/>
            <person name="Emerson D."/>
            <person name="Stepanauskas R."/>
            <person name="D'Angelo T."/>
        </authorList>
    </citation>
    <scope>NUCLEOTIDE SEQUENCE [LARGE SCALE GENOMIC DNA]</scope>
    <source>
        <strain evidence="9">SAG AM-311-K15</strain>
    </source>
</reference>
<keyword evidence="5" id="KW-0597">Phosphoprotein</keyword>